<dbReference type="AlphaFoldDB" id="A0A7M7MCX0"/>
<comment type="similarity">
    <text evidence="17">Belongs to the HpcH/HpaI aldolase family. Citrate lyase beta subunit-like subfamily.</text>
</comment>
<dbReference type="GO" id="GO:0047777">
    <property type="term" value="F:(S)-citramalyl-CoA lyase activity"/>
    <property type="evidence" value="ECO:0007669"/>
    <property type="project" value="UniProtKB-EC"/>
</dbReference>
<evidence type="ECO:0000256" key="7">
    <source>
        <dbReference type="ARBA" id="ARBA00022801"/>
    </source>
</evidence>
<keyword evidence="9" id="KW-0809">Transit peptide</keyword>
<dbReference type="Gene3D" id="3.20.20.60">
    <property type="entry name" value="Phosphoenolpyruvate-binding domains"/>
    <property type="match status" value="1"/>
</dbReference>
<comment type="function">
    <text evidence="16">Mitochondrial citramalyl-CoA lyase indirectly involved in the vitamin B12 metabolism. Converts citramalyl-CoA into acetyl-CoA and pyruvate in the C5-dicarboxylate catabolism pathway. The C5-dicarboxylate catabolism pathway is required to detoxify itaconate, a vitamin B12-poisoning metabolite. Also acts as a malate synthase in vitro, converting glyoxylate and acetyl-CoA to malate. Also displays malyl-CoA thioesterase activity. Also acts as a beta-methylmalate synthase in vitro, by mediating conversion of glyoxylate and propionyl-CoA to beta-methylmalate. Also has very weak citramalate synthase activity in vitro.</text>
</comment>
<name>A0A7M7MCX0_VARDE</name>
<dbReference type="GO" id="GO:0046872">
    <property type="term" value="F:metal ion binding"/>
    <property type="evidence" value="ECO:0007669"/>
    <property type="project" value="UniProtKB-KW"/>
</dbReference>
<dbReference type="GO" id="GO:0016787">
    <property type="term" value="F:hydrolase activity"/>
    <property type="evidence" value="ECO:0007669"/>
    <property type="project" value="UniProtKB-KW"/>
</dbReference>
<proteinExistence type="inferred from homology"/>
<evidence type="ECO:0000256" key="12">
    <source>
        <dbReference type="ARBA" id="ARBA00023239"/>
    </source>
</evidence>
<evidence type="ECO:0000256" key="5">
    <source>
        <dbReference type="ARBA" id="ARBA00022679"/>
    </source>
</evidence>
<dbReference type="InParanoid" id="A0A7M7MCX0"/>
<comment type="cofactor">
    <cofactor evidence="1">
        <name>Mg(2+)</name>
        <dbReference type="ChEBI" id="CHEBI:18420"/>
    </cofactor>
</comment>
<evidence type="ECO:0000313" key="28">
    <source>
        <dbReference type="Proteomes" id="UP000594260"/>
    </source>
</evidence>
<protein>
    <recommendedName>
        <fullName evidence="20">Citramalyl-CoA lyase, mitochondrial</fullName>
        <ecNumber evidence="4">2.3.3.9</ecNumber>
        <ecNumber evidence="18">3.1.2.30</ecNumber>
        <ecNumber evidence="19">4.1.3.25</ecNumber>
    </recommendedName>
    <alternativeName>
        <fullName evidence="22">(3S)-malyl-CoA thioesterase</fullName>
    </alternativeName>
    <alternativeName>
        <fullName evidence="23">Beta-methylmalate synthase</fullName>
    </alternativeName>
    <alternativeName>
        <fullName evidence="21">Malate synthase</fullName>
    </alternativeName>
</protein>
<dbReference type="EC" id="3.1.2.30" evidence="18"/>
<dbReference type="EC" id="4.1.3.25" evidence="19"/>
<dbReference type="InterPro" id="IPR040442">
    <property type="entry name" value="Pyrv_kinase-like_dom_sf"/>
</dbReference>
<comment type="catalytic activity">
    <reaction evidence="14">
        <text>propanoyl-CoA + glyoxylate + H2O = 3-methylmalate + CoA + H(+)</text>
        <dbReference type="Rhea" id="RHEA:47628"/>
        <dbReference type="ChEBI" id="CHEBI:15377"/>
        <dbReference type="ChEBI" id="CHEBI:15378"/>
        <dbReference type="ChEBI" id="CHEBI:36655"/>
        <dbReference type="ChEBI" id="CHEBI:57287"/>
        <dbReference type="ChEBI" id="CHEBI:57392"/>
        <dbReference type="ChEBI" id="CHEBI:87810"/>
    </reaction>
</comment>
<dbReference type="GO" id="GO:0106064">
    <property type="term" value="P:regulation of cobalamin metabolic process"/>
    <property type="evidence" value="ECO:0007669"/>
    <property type="project" value="TreeGrafter"/>
</dbReference>
<keyword evidence="10" id="KW-0007">Acetylation</keyword>
<evidence type="ECO:0000256" key="21">
    <source>
        <dbReference type="ARBA" id="ARBA00076231"/>
    </source>
</evidence>
<feature type="binding site" evidence="24">
    <location>
        <position position="162"/>
    </location>
    <ligand>
        <name>substrate</name>
    </ligand>
</feature>
<dbReference type="RefSeq" id="XP_022652833.1">
    <property type="nucleotide sequence ID" value="XM_022797098.1"/>
</dbReference>
<dbReference type="OMA" id="AWLFCPA"/>
<evidence type="ECO:0000256" key="16">
    <source>
        <dbReference type="ARBA" id="ARBA00055540"/>
    </source>
</evidence>
<organism evidence="27 28">
    <name type="scientific">Varroa destructor</name>
    <name type="common">Honeybee mite</name>
    <dbReference type="NCBI Taxonomy" id="109461"/>
    <lineage>
        <taxon>Eukaryota</taxon>
        <taxon>Metazoa</taxon>
        <taxon>Ecdysozoa</taxon>
        <taxon>Arthropoda</taxon>
        <taxon>Chelicerata</taxon>
        <taxon>Arachnida</taxon>
        <taxon>Acari</taxon>
        <taxon>Parasitiformes</taxon>
        <taxon>Mesostigmata</taxon>
        <taxon>Gamasina</taxon>
        <taxon>Dermanyssoidea</taxon>
        <taxon>Varroidae</taxon>
        <taxon>Varroa</taxon>
    </lineage>
</organism>
<evidence type="ECO:0000256" key="10">
    <source>
        <dbReference type="ARBA" id="ARBA00022990"/>
    </source>
</evidence>
<dbReference type="SUPFAM" id="SSF51621">
    <property type="entry name" value="Phosphoenolpyruvate/pyruvate domain"/>
    <property type="match status" value="1"/>
</dbReference>
<dbReference type="PANTHER" id="PTHR11105">
    <property type="entry name" value="CITRATE LYASE SUBUNIT BETA-RELATED"/>
    <property type="match status" value="1"/>
</dbReference>
<evidence type="ECO:0000313" key="27">
    <source>
        <dbReference type="EnsemblMetazoa" id="XP_022652833"/>
    </source>
</evidence>
<dbReference type="InterPro" id="IPR040186">
    <property type="entry name" value="Citramalyl-CoA_lyase"/>
</dbReference>
<evidence type="ECO:0000256" key="17">
    <source>
        <dbReference type="ARBA" id="ARBA00061542"/>
    </source>
</evidence>
<dbReference type="OrthoDB" id="1773at2759"/>
<evidence type="ECO:0000256" key="9">
    <source>
        <dbReference type="ARBA" id="ARBA00022946"/>
    </source>
</evidence>
<sequence>MFARISRSVARVQRQVRLKSSGPIEPYFKKFVPRRACLYVPGSDISKIEKVQSLDVDALILDCEDGVAATAKETARDTILKALDSFKFGRADVGVRINSVDSGLAEKDFDHIFQAKQLPHSVYLPKVESVEHVTWVVDHVNKRLLKTKEDSCKMLNIVLYIESAIGLIYLKDILQHASELSEISRGVIDAVVFGSDDFTANIGAQRTKDAQEVLMARQQIVLLCRAFKVQPIDMVYIDYKDSEGLRKQALEGVKLGFTGKQVIHPSQVPIVQEAFSPSKEKIEWAKDLIKEFKQHTETGKGVFNFRGSMIDMPTILQAKNILEFDYVIRGEELPKKYRVDPNNDDVVKE</sequence>
<dbReference type="Pfam" id="PF03328">
    <property type="entry name" value="HpcH_HpaI"/>
    <property type="match status" value="1"/>
</dbReference>
<keyword evidence="8 25" id="KW-0460">Magnesium</keyword>
<dbReference type="Proteomes" id="UP000594260">
    <property type="component" value="Unplaced"/>
</dbReference>
<evidence type="ECO:0000256" key="4">
    <source>
        <dbReference type="ARBA" id="ARBA00012636"/>
    </source>
</evidence>
<dbReference type="EC" id="2.3.3.9" evidence="4"/>
<evidence type="ECO:0000256" key="14">
    <source>
        <dbReference type="ARBA" id="ARBA00051623"/>
    </source>
</evidence>
<dbReference type="FunFam" id="3.20.20.60:FF:000014">
    <property type="entry name" value="Citrate lyase subunit beta-like protein"/>
    <property type="match status" value="1"/>
</dbReference>
<keyword evidence="28" id="KW-1185">Reference proteome</keyword>
<evidence type="ECO:0000256" key="6">
    <source>
        <dbReference type="ARBA" id="ARBA00022723"/>
    </source>
</evidence>
<dbReference type="InterPro" id="IPR015813">
    <property type="entry name" value="Pyrv/PenolPyrv_kinase-like_dom"/>
</dbReference>
<keyword evidence="5" id="KW-0808">Transferase</keyword>
<comment type="subunit">
    <text evidence="3">Homotrimer.</text>
</comment>
<dbReference type="EnsemblMetazoa" id="XM_022797098">
    <property type="protein sequence ID" value="XP_022652833"/>
    <property type="gene ID" value="LOC111246836"/>
</dbReference>
<evidence type="ECO:0000256" key="13">
    <source>
        <dbReference type="ARBA" id="ARBA00047918"/>
    </source>
</evidence>
<feature type="domain" description="HpcH/HpaI aldolase/citrate lyase" evidence="26">
    <location>
        <begin position="35"/>
        <end position="265"/>
    </location>
</feature>
<evidence type="ECO:0000256" key="2">
    <source>
        <dbReference type="ARBA" id="ARBA00004173"/>
    </source>
</evidence>
<evidence type="ECO:0000256" key="8">
    <source>
        <dbReference type="ARBA" id="ARBA00022842"/>
    </source>
</evidence>
<reference evidence="27" key="1">
    <citation type="submission" date="2021-01" db="UniProtKB">
        <authorList>
            <consortium name="EnsemblMetazoa"/>
        </authorList>
    </citation>
    <scope>IDENTIFICATION</scope>
</reference>
<dbReference type="GO" id="GO:0005739">
    <property type="term" value="C:mitochondrion"/>
    <property type="evidence" value="ECO:0007669"/>
    <property type="project" value="UniProtKB-SubCell"/>
</dbReference>
<dbReference type="GeneID" id="111246836"/>
<feature type="binding site" evidence="25">
    <location>
        <position position="162"/>
    </location>
    <ligand>
        <name>Mg(2+)</name>
        <dbReference type="ChEBI" id="CHEBI:18420"/>
    </ligand>
</feature>
<evidence type="ECO:0000256" key="24">
    <source>
        <dbReference type="PIRSR" id="PIRSR015582-1"/>
    </source>
</evidence>
<evidence type="ECO:0000256" key="15">
    <source>
        <dbReference type="ARBA" id="ARBA00051672"/>
    </source>
</evidence>
<evidence type="ECO:0000256" key="23">
    <source>
        <dbReference type="ARBA" id="ARBA00083020"/>
    </source>
</evidence>
<comment type="catalytic activity">
    <reaction evidence="13">
        <text>glyoxylate + acetyl-CoA + H2O = (S)-malate + CoA + H(+)</text>
        <dbReference type="Rhea" id="RHEA:18181"/>
        <dbReference type="ChEBI" id="CHEBI:15377"/>
        <dbReference type="ChEBI" id="CHEBI:15378"/>
        <dbReference type="ChEBI" id="CHEBI:15589"/>
        <dbReference type="ChEBI" id="CHEBI:36655"/>
        <dbReference type="ChEBI" id="CHEBI:57287"/>
        <dbReference type="ChEBI" id="CHEBI:57288"/>
        <dbReference type="EC" id="2.3.3.9"/>
    </reaction>
</comment>
<evidence type="ECO:0000256" key="20">
    <source>
        <dbReference type="ARBA" id="ARBA00072098"/>
    </source>
</evidence>
<dbReference type="PIRSF" id="PIRSF015582">
    <property type="entry name" value="Cit_lyase_B"/>
    <property type="match status" value="1"/>
</dbReference>
<evidence type="ECO:0000256" key="18">
    <source>
        <dbReference type="ARBA" id="ARBA00066460"/>
    </source>
</evidence>
<evidence type="ECO:0000256" key="25">
    <source>
        <dbReference type="PIRSR" id="PIRSR015582-2"/>
    </source>
</evidence>
<dbReference type="GO" id="GO:0004474">
    <property type="term" value="F:malate synthase activity"/>
    <property type="evidence" value="ECO:0007669"/>
    <property type="project" value="UniProtKB-EC"/>
</dbReference>
<keyword evidence="6 25" id="KW-0479">Metal-binding</keyword>
<dbReference type="InterPro" id="IPR011206">
    <property type="entry name" value="Citrate_lyase_beta/mcl1/mcl2"/>
</dbReference>
<evidence type="ECO:0000256" key="22">
    <source>
        <dbReference type="ARBA" id="ARBA00076788"/>
    </source>
</evidence>
<keyword evidence="11" id="KW-0496">Mitochondrion</keyword>
<comment type="subcellular location">
    <subcellularLocation>
        <location evidence="2">Mitochondrion</location>
    </subcellularLocation>
</comment>
<evidence type="ECO:0000256" key="19">
    <source>
        <dbReference type="ARBA" id="ARBA00066840"/>
    </source>
</evidence>
<keyword evidence="12" id="KW-0456">Lyase</keyword>
<feature type="binding site" evidence="25">
    <location>
        <position position="197"/>
    </location>
    <ligand>
        <name>Mg(2+)</name>
        <dbReference type="ChEBI" id="CHEBI:18420"/>
    </ligand>
</feature>
<evidence type="ECO:0000256" key="11">
    <source>
        <dbReference type="ARBA" id="ARBA00023128"/>
    </source>
</evidence>
<keyword evidence="7" id="KW-0378">Hydrolase</keyword>
<comment type="catalytic activity">
    <reaction evidence="15">
        <text>(3S)-citramalyl-CoA = pyruvate + acetyl-CoA</text>
        <dbReference type="Rhea" id="RHEA:22612"/>
        <dbReference type="ChEBI" id="CHEBI:15361"/>
        <dbReference type="ChEBI" id="CHEBI:57288"/>
        <dbReference type="ChEBI" id="CHEBI:58668"/>
        <dbReference type="EC" id="4.1.3.25"/>
    </reaction>
</comment>
<dbReference type="PANTHER" id="PTHR11105:SF0">
    <property type="entry name" value="CITRAMALYL-COA LYASE, MITOCHONDRIAL"/>
    <property type="match status" value="1"/>
</dbReference>
<evidence type="ECO:0000256" key="1">
    <source>
        <dbReference type="ARBA" id="ARBA00001946"/>
    </source>
</evidence>
<dbReference type="InterPro" id="IPR005000">
    <property type="entry name" value="Aldolase/citrate-lyase_domain"/>
</dbReference>
<dbReference type="KEGG" id="vde:111246836"/>
<feature type="binding site" evidence="24">
    <location>
        <position position="96"/>
    </location>
    <ligand>
        <name>substrate</name>
    </ligand>
</feature>
<evidence type="ECO:0000259" key="26">
    <source>
        <dbReference type="Pfam" id="PF03328"/>
    </source>
</evidence>
<accession>A0A7M7MCX0</accession>
<evidence type="ECO:0000256" key="3">
    <source>
        <dbReference type="ARBA" id="ARBA00011233"/>
    </source>
</evidence>